<dbReference type="InterPro" id="IPR032675">
    <property type="entry name" value="LRR_dom_sf"/>
</dbReference>
<sequence length="481" mass="55261">MLVRAAWRASRGDESRAGHKMIRSTCARQVILTLSLQQQIMLQINSARSISLERNILHNLDVPISRIPDEILAMIFEEGRRPRGHGHRFGVVLSHVSHCWRNVATTTPALWTYLQLQEQPHDENESPELLRELTRARAFLSRSRLCPVDIYIEGFEHVSLEFIQLIGEHVGHCRELRTREVGENCLDQLLNCFSSKPIPLLSSIDLSSNVMLRFPVQLFAHGAPCLTAVQLDKILMLDLHLHFAAFSSVTCLEITDVQISDSEEYSSFRDGLMALPSLHHLELQLLWFDEVMPPNLQIVLPTIQFLHIDATDCRERLGPFISFFHATYLATLSLAAWGPGTNVHFGDEPEFHLPSLKHLILADYVMWHYEDVDIFVRTFPGIERLTVEIMTDYDFFMMLDSWPKLQTIATSAFEQIGDNCELLGIVREQQEAGHPIRRLMLPETWLSEADAKDAVDLKKIVVVEDYYVDWPTPFEPEYFEH</sequence>
<keyword evidence="2" id="KW-1185">Reference proteome</keyword>
<protein>
    <submittedName>
        <fullName evidence="1">Uncharacterized protein</fullName>
    </submittedName>
</protein>
<evidence type="ECO:0000313" key="2">
    <source>
        <dbReference type="Proteomes" id="UP000076532"/>
    </source>
</evidence>
<reference evidence="1 2" key="1">
    <citation type="journal article" date="2016" name="Mol. Biol. Evol.">
        <title>Comparative Genomics of Early-Diverging Mushroom-Forming Fungi Provides Insights into the Origins of Lignocellulose Decay Capabilities.</title>
        <authorList>
            <person name="Nagy L.G."/>
            <person name="Riley R."/>
            <person name="Tritt A."/>
            <person name="Adam C."/>
            <person name="Daum C."/>
            <person name="Floudas D."/>
            <person name="Sun H."/>
            <person name="Yadav J.S."/>
            <person name="Pangilinan J."/>
            <person name="Larsson K.H."/>
            <person name="Matsuura K."/>
            <person name="Barry K."/>
            <person name="Labutti K."/>
            <person name="Kuo R."/>
            <person name="Ohm R.A."/>
            <person name="Bhattacharya S.S."/>
            <person name="Shirouzu T."/>
            <person name="Yoshinaga Y."/>
            <person name="Martin F.M."/>
            <person name="Grigoriev I.V."/>
            <person name="Hibbett D.S."/>
        </authorList>
    </citation>
    <scope>NUCLEOTIDE SEQUENCE [LARGE SCALE GENOMIC DNA]</scope>
    <source>
        <strain evidence="1 2">CBS 109695</strain>
    </source>
</reference>
<dbReference type="SUPFAM" id="SSF52047">
    <property type="entry name" value="RNI-like"/>
    <property type="match status" value="1"/>
</dbReference>
<dbReference type="AlphaFoldDB" id="A0A166Q5Y1"/>
<dbReference type="Gene3D" id="3.80.10.10">
    <property type="entry name" value="Ribonuclease Inhibitor"/>
    <property type="match status" value="1"/>
</dbReference>
<proteinExistence type="predicted"/>
<accession>A0A166Q5Y1</accession>
<name>A0A166Q5Y1_9AGAM</name>
<organism evidence="1 2">
    <name type="scientific">Athelia psychrophila</name>
    <dbReference type="NCBI Taxonomy" id="1759441"/>
    <lineage>
        <taxon>Eukaryota</taxon>
        <taxon>Fungi</taxon>
        <taxon>Dikarya</taxon>
        <taxon>Basidiomycota</taxon>
        <taxon>Agaricomycotina</taxon>
        <taxon>Agaricomycetes</taxon>
        <taxon>Agaricomycetidae</taxon>
        <taxon>Atheliales</taxon>
        <taxon>Atheliaceae</taxon>
        <taxon>Athelia</taxon>
    </lineage>
</organism>
<gene>
    <name evidence="1" type="ORF">FIBSPDRAFT_886995</name>
</gene>
<dbReference type="OrthoDB" id="2998253at2759"/>
<dbReference type="Proteomes" id="UP000076532">
    <property type="component" value="Unassembled WGS sequence"/>
</dbReference>
<dbReference type="EMBL" id="KV417512">
    <property type="protein sequence ID" value="KZP26789.1"/>
    <property type="molecule type" value="Genomic_DNA"/>
</dbReference>
<evidence type="ECO:0000313" key="1">
    <source>
        <dbReference type="EMBL" id="KZP26789.1"/>
    </source>
</evidence>